<keyword evidence="2 3" id="KW-1015">Disulfide bond</keyword>
<dbReference type="PANTHER" id="PTHR24043">
    <property type="entry name" value="SCAVENGER RECEPTOR CLASS F"/>
    <property type="match status" value="1"/>
</dbReference>
<dbReference type="InterPro" id="IPR000436">
    <property type="entry name" value="Sushi_SCR_CCP_dom"/>
</dbReference>
<feature type="disulfide bond" evidence="3">
    <location>
        <begin position="339"/>
        <end position="366"/>
    </location>
</feature>
<dbReference type="CDD" id="cd00033">
    <property type="entry name" value="CCP"/>
    <property type="match status" value="1"/>
</dbReference>
<keyword evidence="3" id="KW-0768">Sushi</keyword>
<keyword evidence="1" id="KW-0245">EGF-like domain</keyword>
<gene>
    <name evidence="6" type="ORF">SNE40_009140</name>
</gene>
<organism evidence="6 7">
    <name type="scientific">Patella caerulea</name>
    <name type="common">Rayed Mediterranean limpet</name>
    <dbReference type="NCBI Taxonomy" id="87958"/>
    <lineage>
        <taxon>Eukaryota</taxon>
        <taxon>Metazoa</taxon>
        <taxon>Spiralia</taxon>
        <taxon>Lophotrochozoa</taxon>
        <taxon>Mollusca</taxon>
        <taxon>Gastropoda</taxon>
        <taxon>Patellogastropoda</taxon>
        <taxon>Patelloidea</taxon>
        <taxon>Patellidae</taxon>
        <taxon>Patella</taxon>
    </lineage>
</organism>
<comment type="caution">
    <text evidence="3">Lacks conserved residue(s) required for the propagation of feature annotation.</text>
</comment>
<feature type="chain" id="PRO_5042831275" description="Sushi domain-containing protein" evidence="4">
    <location>
        <begin position="22"/>
        <end position="558"/>
    </location>
</feature>
<sequence length="558" mass="60945">MSVSLRICLWISIVSTRYVSAQSDPEDLTLFACRFFPGMFNDCEIARNTDTNMEASTTTPQEATTKAGDDCPNGFYGTNCNMRCPTTCLNNTCDKIDGSCSHGCHGDLYGERCNSNCSSHCKDGKCDVRTGRCIGCEDDYYGDMCEESCSTCNGPCRQLDGVCLTDCKDGFWGSNGLCLQTCSYCKPGGCRIENGVCYNGCRGDLYGERCQTNCSNHCKDGKCDDRTGRCFGCEDGYYDDMCDESCSTCNGQCRQLDGVCLTGCKDGYWGCNGLCLQTCSYCNTGGCKIEDGVCYNGCKDGVNNTQCHDGCGSLPPRLNALAESVQNLHPIGAYVNYKCIDGAYLQGSSRARCRPSGEWDIPSFTCTIARTCHEAHQLGASVTPTVVIKPDIELPALTVSCEVTDNGVYTAIGNCGAERTYVQGYEAPRSYNGTINYNLDLYQIINIANASAECEQFIKFECHNVRVISYVGLTTRTGELATYLMGGIKGQMDCACHINNTCVDNLRCNCEKNDNVWRADEGFIRYKEDLPITAILLGDTGSSYEYAYYTVGNLRCKG</sequence>
<feature type="domain" description="Sushi" evidence="5">
    <location>
        <begin position="309"/>
        <end position="368"/>
    </location>
</feature>
<evidence type="ECO:0000256" key="1">
    <source>
        <dbReference type="ARBA" id="ARBA00022536"/>
    </source>
</evidence>
<feature type="signal peptide" evidence="4">
    <location>
        <begin position="1"/>
        <end position="21"/>
    </location>
</feature>
<evidence type="ECO:0000313" key="7">
    <source>
        <dbReference type="Proteomes" id="UP001347796"/>
    </source>
</evidence>
<reference evidence="6 7" key="1">
    <citation type="submission" date="2024-01" db="EMBL/GenBank/DDBJ databases">
        <title>The genome of the rayed Mediterranean limpet Patella caerulea (Linnaeus, 1758).</title>
        <authorList>
            <person name="Anh-Thu Weber A."/>
            <person name="Halstead-Nussloch G."/>
        </authorList>
    </citation>
    <scope>NUCLEOTIDE SEQUENCE [LARGE SCALE GENOMIC DNA]</scope>
    <source>
        <strain evidence="6">AATW-2023a</strain>
        <tissue evidence="6">Whole specimen</tissue>
    </source>
</reference>
<accession>A0AAN8JNB8</accession>
<dbReference type="EMBL" id="JAZGQO010000007">
    <property type="protein sequence ID" value="KAK6181247.1"/>
    <property type="molecule type" value="Genomic_DNA"/>
</dbReference>
<evidence type="ECO:0000256" key="4">
    <source>
        <dbReference type="SAM" id="SignalP"/>
    </source>
</evidence>
<dbReference type="Gene3D" id="2.60.120.1000">
    <property type="match status" value="1"/>
</dbReference>
<keyword evidence="7" id="KW-1185">Reference proteome</keyword>
<dbReference type="PROSITE" id="PS50923">
    <property type="entry name" value="SUSHI"/>
    <property type="match status" value="1"/>
</dbReference>
<evidence type="ECO:0000313" key="6">
    <source>
        <dbReference type="EMBL" id="KAK6181247.1"/>
    </source>
</evidence>
<proteinExistence type="predicted"/>
<dbReference type="GO" id="GO:0005044">
    <property type="term" value="F:scavenger receptor activity"/>
    <property type="evidence" value="ECO:0007669"/>
    <property type="project" value="InterPro"/>
</dbReference>
<keyword evidence="4" id="KW-0732">Signal</keyword>
<dbReference type="PANTHER" id="PTHR24043:SF8">
    <property type="entry name" value="EGF-LIKE DOMAIN-CONTAINING PROTEIN"/>
    <property type="match status" value="1"/>
</dbReference>
<dbReference type="AlphaFoldDB" id="A0AAN8JNB8"/>
<dbReference type="InterPro" id="IPR042635">
    <property type="entry name" value="MEGF10/SREC1/2-like"/>
</dbReference>
<dbReference type="SMART" id="SM00032">
    <property type="entry name" value="CCP"/>
    <property type="match status" value="1"/>
</dbReference>
<dbReference type="SUPFAM" id="SSF57535">
    <property type="entry name" value="Complement control module/SCR domain"/>
    <property type="match status" value="1"/>
</dbReference>
<dbReference type="InterPro" id="IPR035976">
    <property type="entry name" value="Sushi/SCR/CCP_sf"/>
</dbReference>
<evidence type="ECO:0000256" key="3">
    <source>
        <dbReference type="PROSITE-ProRule" id="PRU00302"/>
    </source>
</evidence>
<evidence type="ECO:0000259" key="5">
    <source>
        <dbReference type="PROSITE" id="PS50923"/>
    </source>
</evidence>
<protein>
    <recommendedName>
        <fullName evidence="5">Sushi domain-containing protein</fullName>
    </recommendedName>
</protein>
<evidence type="ECO:0000256" key="2">
    <source>
        <dbReference type="ARBA" id="ARBA00023157"/>
    </source>
</evidence>
<comment type="caution">
    <text evidence="6">The sequence shown here is derived from an EMBL/GenBank/DDBJ whole genome shotgun (WGS) entry which is preliminary data.</text>
</comment>
<dbReference type="Proteomes" id="UP001347796">
    <property type="component" value="Unassembled WGS sequence"/>
</dbReference>
<name>A0AAN8JNB8_PATCE</name>